<feature type="compositionally biased region" description="Basic and acidic residues" evidence="4">
    <location>
        <begin position="30"/>
        <end position="39"/>
    </location>
</feature>
<sequence length="508" mass="56676">MLVLSVTVAWTTFKKVDDGGGSQKQQPADSLRKVDDGGGSHKQQPSKSLKKADDGRASQNQQPGKSLKKVDDGGASQKPQPARSLNKVDIVSSQKQQSNKSSPKVNDPPLSDNLQVTKTSQKEAVQSSQIKQKGTKTSEKDAGQSSHKQQQGTKTTHKGADQISQKPQQLFKPTQKDAEDTKQKQPTKKAAMVVPKGLTSTNPNFSFGQPLLTLNELEIAGPATTALHGFYMKLPLSKKRSGIMLHFKRSHFHRSLDNEFFNIPFSDIFDLLNYDALDMSILRCFTLHMVKKTREMDLPVGFLDPELMTLSTICVDKSYVVDYVRRVIGKCAKKKCIMFAHNPGEHWVVVAIVPKWNKVFYLDSMRSSARDHSQLKDVLDEAFLSYCNAYGMAKNKLVHVTKFPCHQQPPSSKCGFYAAHHMNLALELLNMDKAEEFEVPTSSLGDDVLDSIRETISSFIMSDVLNVPHFISVCKQAMLGDTDEKRRVCKHYKLPDAFQQPASVNVTY</sequence>
<feature type="domain" description="Ubiquitin-like protease family profile" evidence="5">
    <location>
        <begin position="331"/>
        <end position="427"/>
    </location>
</feature>
<keyword evidence="3" id="KW-0378">Hydrolase</keyword>
<dbReference type="Gramene" id="TVU00599">
    <property type="protein sequence ID" value="TVU00599"/>
    <property type="gene ID" value="EJB05_53962"/>
</dbReference>
<dbReference type="GO" id="GO:0006508">
    <property type="term" value="P:proteolysis"/>
    <property type="evidence" value="ECO:0007669"/>
    <property type="project" value="UniProtKB-KW"/>
</dbReference>
<organism evidence="6 7">
    <name type="scientific">Eragrostis curvula</name>
    <name type="common">weeping love grass</name>
    <dbReference type="NCBI Taxonomy" id="38414"/>
    <lineage>
        <taxon>Eukaryota</taxon>
        <taxon>Viridiplantae</taxon>
        <taxon>Streptophyta</taxon>
        <taxon>Embryophyta</taxon>
        <taxon>Tracheophyta</taxon>
        <taxon>Spermatophyta</taxon>
        <taxon>Magnoliopsida</taxon>
        <taxon>Liliopsida</taxon>
        <taxon>Poales</taxon>
        <taxon>Poaceae</taxon>
        <taxon>PACMAD clade</taxon>
        <taxon>Chloridoideae</taxon>
        <taxon>Eragrostideae</taxon>
        <taxon>Eragrostidinae</taxon>
        <taxon>Eragrostis</taxon>
    </lineage>
</organism>
<keyword evidence="7" id="KW-1185">Reference proteome</keyword>
<feature type="compositionally biased region" description="Basic and acidic residues" evidence="4">
    <location>
        <begin position="174"/>
        <end position="183"/>
    </location>
</feature>
<dbReference type="OrthoDB" id="1429853at2759"/>
<comment type="caution">
    <text evidence="6">The sequence shown here is derived from an EMBL/GenBank/DDBJ whole genome shotgun (WGS) entry which is preliminary data.</text>
</comment>
<reference evidence="6 7" key="1">
    <citation type="journal article" date="2019" name="Sci. Rep.">
        <title>A high-quality genome of Eragrostis curvula grass provides insights into Poaceae evolution and supports new strategies to enhance forage quality.</title>
        <authorList>
            <person name="Carballo J."/>
            <person name="Santos B.A.C.M."/>
            <person name="Zappacosta D."/>
            <person name="Garbus I."/>
            <person name="Selva J.P."/>
            <person name="Gallo C.A."/>
            <person name="Diaz A."/>
            <person name="Albertini E."/>
            <person name="Caccamo M."/>
            <person name="Echenique V."/>
        </authorList>
    </citation>
    <scope>NUCLEOTIDE SEQUENCE [LARGE SCALE GENOMIC DNA]</scope>
    <source>
        <strain evidence="7">cv. Victoria</strain>
        <tissue evidence="6">Leaf</tissue>
    </source>
</reference>
<feature type="non-terminal residue" evidence="6">
    <location>
        <position position="1"/>
    </location>
</feature>
<dbReference type="EMBL" id="RWGY01000567">
    <property type="protein sequence ID" value="TVU00599.1"/>
    <property type="molecule type" value="Genomic_DNA"/>
</dbReference>
<feature type="compositionally biased region" description="Polar residues" evidence="4">
    <location>
        <begin position="143"/>
        <end position="154"/>
    </location>
</feature>
<feature type="compositionally biased region" description="Polar residues" evidence="4">
    <location>
        <begin position="112"/>
        <end position="132"/>
    </location>
</feature>
<evidence type="ECO:0000313" key="7">
    <source>
        <dbReference type="Proteomes" id="UP000324897"/>
    </source>
</evidence>
<dbReference type="SUPFAM" id="SSF54001">
    <property type="entry name" value="Cysteine proteinases"/>
    <property type="match status" value="1"/>
</dbReference>
<keyword evidence="2" id="KW-0645">Protease</keyword>
<gene>
    <name evidence="6" type="ORF">EJB05_53962</name>
</gene>
<accession>A0A5J9SNV4</accession>
<feature type="compositionally biased region" description="Polar residues" evidence="4">
    <location>
        <begin position="162"/>
        <end position="172"/>
    </location>
</feature>
<dbReference type="AlphaFoldDB" id="A0A5J9SNV4"/>
<dbReference type="PANTHER" id="PTHR33018">
    <property type="entry name" value="OS10G0338966 PROTEIN-RELATED"/>
    <property type="match status" value="1"/>
</dbReference>
<dbReference type="Proteomes" id="UP000324897">
    <property type="component" value="Unassembled WGS sequence"/>
</dbReference>
<evidence type="ECO:0000256" key="4">
    <source>
        <dbReference type="SAM" id="MobiDB-lite"/>
    </source>
</evidence>
<proteinExistence type="inferred from homology"/>
<feature type="compositionally biased region" description="Low complexity" evidence="4">
    <location>
        <begin position="92"/>
        <end position="104"/>
    </location>
</feature>
<dbReference type="GO" id="GO:0008234">
    <property type="term" value="F:cysteine-type peptidase activity"/>
    <property type="evidence" value="ECO:0007669"/>
    <property type="project" value="InterPro"/>
</dbReference>
<dbReference type="Gene3D" id="3.40.395.10">
    <property type="entry name" value="Adenoviral Proteinase, Chain A"/>
    <property type="match status" value="1"/>
</dbReference>
<dbReference type="Pfam" id="PF02902">
    <property type="entry name" value="Peptidase_C48"/>
    <property type="match status" value="1"/>
</dbReference>
<name>A0A5J9SNV4_9POAL</name>
<protein>
    <recommendedName>
        <fullName evidence="5">Ubiquitin-like protease family profile domain-containing protein</fullName>
    </recommendedName>
</protein>
<evidence type="ECO:0000256" key="2">
    <source>
        <dbReference type="ARBA" id="ARBA00022670"/>
    </source>
</evidence>
<evidence type="ECO:0000256" key="1">
    <source>
        <dbReference type="ARBA" id="ARBA00005234"/>
    </source>
</evidence>
<feature type="region of interest" description="Disordered" evidence="4">
    <location>
        <begin position="15"/>
        <end position="196"/>
    </location>
</feature>
<evidence type="ECO:0000256" key="3">
    <source>
        <dbReference type="ARBA" id="ARBA00022801"/>
    </source>
</evidence>
<dbReference type="PANTHER" id="PTHR33018:SF34">
    <property type="entry name" value="OS02G0472350 PROTEIN"/>
    <property type="match status" value="1"/>
</dbReference>
<evidence type="ECO:0000259" key="5">
    <source>
        <dbReference type="Pfam" id="PF02902"/>
    </source>
</evidence>
<evidence type="ECO:0000313" key="6">
    <source>
        <dbReference type="EMBL" id="TVU00599.1"/>
    </source>
</evidence>
<comment type="similarity">
    <text evidence="1">Belongs to the peptidase C48 family.</text>
</comment>
<dbReference type="InterPro" id="IPR038765">
    <property type="entry name" value="Papain-like_cys_pep_sf"/>
</dbReference>
<dbReference type="InterPro" id="IPR003653">
    <property type="entry name" value="Peptidase_C48_C"/>
</dbReference>